<evidence type="ECO:0000313" key="2">
    <source>
        <dbReference type="EMBL" id="KAL0563401.1"/>
    </source>
</evidence>
<gene>
    <name evidence="2" type="ORF">V5O48_018666</name>
</gene>
<feature type="region of interest" description="Disordered" evidence="1">
    <location>
        <begin position="1"/>
        <end position="23"/>
    </location>
</feature>
<dbReference type="EMBL" id="JBAHYK010003568">
    <property type="protein sequence ID" value="KAL0563401.1"/>
    <property type="molecule type" value="Genomic_DNA"/>
</dbReference>
<evidence type="ECO:0000256" key="1">
    <source>
        <dbReference type="SAM" id="MobiDB-lite"/>
    </source>
</evidence>
<dbReference type="Proteomes" id="UP001465976">
    <property type="component" value="Unassembled WGS sequence"/>
</dbReference>
<reference evidence="2 3" key="1">
    <citation type="submission" date="2024-02" db="EMBL/GenBank/DDBJ databases">
        <title>A draft genome for the cacao thread blight pathogen Marasmius crinis-equi.</title>
        <authorList>
            <person name="Cohen S.P."/>
            <person name="Baruah I.K."/>
            <person name="Amoako-Attah I."/>
            <person name="Bukari Y."/>
            <person name="Meinhardt L.W."/>
            <person name="Bailey B.A."/>
        </authorList>
    </citation>
    <scope>NUCLEOTIDE SEQUENCE [LARGE SCALE GENOMIC DNA]</scope>
    <source>
        <strain evidence="2 3">GH-76</strain>
    </source>
</reference>
<protein>
    <submittedName>
        <fullName evidence="2">Uncharacterized protein</fullName>
    </submittedName>
</protein>
<accession>A0ABR3EKM9</accession>
<comment type="caution">
    <text evidence="2">The sequence shown here is derived from an EMBL/GenBank/DDBJ whole genome shotgun (WGS) entry which is preliminary data.</text>
</comment>
<keyword evidence="3" id="KW-1185">Reference proteome</keyword>
<organism evidence="2 3">
    <name type="scientific">Marasmius crinis-equi</name>
    <dbReference type="NCBI Taxonomy" id="585013"/>
    <lineage>
        <taxon>Eukaryota</taxon>
        <taxon>Fungi</taxon>
        <taxon>Dikarya</taxon>
        <taxon>Basidiomycota</taxon>
        <taxon>Agaricomycotina</taxon>
        <taxon>Agaricomycetes</taxon>
        <taxon>Agaricomycetidae</taxon>
        <taxon>Agaricales</taxon>
        <taxon>Marasmiineae</taxon>
        <taxon>Marasmiaceae</taxon>
        <taxon>Marasmius</taxon>
    </lineage>
</organism>
<proteinExistence type="predicted"/>
<sequence length="445" mass="49970">MGRAASSGCSGHRAGSVDSCNSISSDSLPPLESITSDEAVEDDCLSITSTSLDNDQLISDAFMSSVFLSPHLPDCFSTYREGEHSVTVDEFQLTYGWSAPSRPVDLHFVRWSGALLMDVAATIDHFGQSTVRYAAQSADSYAESSDVNRTQRWMQSLTQNLPLDDPFRHVVLWYTSRHIPLPCYLFKFLAIAFQHERTTGLPSTCRPLPPGGTLVVNLFHRTDPDPMQWICPLATDPTLGPSTYLALTRNLHLAFAQALKAGTIPRYITNSIPLELSMPLPVPAELDHPLLPYTRVKGRITHAQRRLITGIRQEVEQLDLTGLACHRKFCEEYDKRASYYSHASKDIPHFHCCCYSPDATQRVDGNPYCHQFEIDYIKAICDVFDLLDCVDEVGMKRVTVISMLCEMITSTLEPFHEDIRCAFNNFYTAYPYYDSTYVFSLDAAL</sequence>
<evidence type="ECO:0000313" key="3">
    <source>
        <dbReference type="Proteomes" id="UP001465976"/>
    </source>
</evidence>
<name>A0ABR3EKM9_9AGAR</name>